<protein>
    <submittedName>
        <fullName evidence="1">General transcription factor ii-i repeat domain-containing 2-like protein</fullName>
    </submittedName>
</protein>
<organism evidence="1 2">
    <name type="scientific">Plakobranchus ocellatus</name>
    <dbReference type="NCBI Taxonomy" id="259542"/>
    <lineage>
        <taxon>Eukaryota</taxon>
        <taxon>Metazoa</taxon>
        <taxon>Spiralia</taxon>
        <taxon>Lophotrochozoa</taxon>
        <taxon>Mollusca</taxon>
        <taxon>Gastropoda</taxon>
        <taxon>Heterobranchia</taxon>
        <taxon>Euthyneura</taxon>
        <taxon>Panpulmonata</taxon>
        <taxon>Sacoglossa</taxon>
        <taxon>Placobranchoidea</taxon>
        <taxon>Plakobranchidae</taxon>
        <taxon>Plakobranchus</taxon>
    </lineage>
</organism>
<dbReference type="PANTHER" id="PTHR45913">
    <property type="entry name" value="EPM2A-INTERACTING PROTEIN 1"/>
    <property type="match status" value="1"/>
</dbReference>
<name>A0AAV3Y096_9GAST</name>
<evidence type="ECO:0000313" key="1">
    <source>
        <dbReference type="EMBL" id="GFN76334.1"/>
    </source>
</evidence>
<evidence type="ECO:0000313" key="2">
    <source>
        <dbReference type="Proteomes" id="UP000735302"/>
    </source>
</evidence>
<proteinExistence type="predicted"/>
<dbReference type="EMBL" id="BLXT01000370">
    <property type="protein sequence ID" value="GFN76334.1"/>
    <property type="molecule type" value="Genomic_DNA"/>
</dbReference>
<keyword evidence="2" id="KW-1185">Reference proteome</keyword>
<dbReference type="Proteomes" id="UP000735302">
    <property type="component" value="Unassembled WGS sequence"/>
</dbReference>
<accession>A0AAV3Y096</accession>
<reference evidence="1 2" key="1">
    <citation type="journal article" date="2021" name="Elife">
        <title>Chloroplast acquisition without the gene transfer in kleptoplastic sea slugs, Plakobranchus ocellatus.</title>
        <authorList>
            <person name="Maeda T."/>
            <person name="Takahashi S."/>
            <person name="Yoshida T."/>
            <person name="Shimamura S."/>
            <person name="Takaki Y."/>
            <person name="Nagai Y."/>
            <person name="Toyoda A."/>
            <person name="Suzuki Y."/>
            <person name="Arimoto A."/>
            <person name="Ishii H."/>
            <person name="Satoh N."/>
            <person name="Nishiyama T."/>
            <person name="Hasebe M."/>
            <person name="Maruyama T."/>
            <person name="Minagawa J."/>
            <person name="Obokata J."/>
            <person name="Shigenobu S."/>
        </authorList>
    </citation>
    <scope>NUCLEOTIDE SEQUENCE [LARGE SCALE GENOMIC DNA]</scope>
</reference>
<dbReference type="PANTHER" id="PTHR45913:SF10">
    <property type="entry name" value="DUF4371 DOMAIN-CONTAINING PROTEIN"/>
    <property type="match status" value="1"/>
</dbReference>
<sequence length="140" mass="16148">MIRSSIKRYFETRHSTFESKYPAGESKKRARQKLLSRVQAGQQQLRVWTQQGDGNWTGFAGAFQIMTNRKLFTDGEDVKHSCLMSPMNCLTSQPIVKTWNTLPVTYHTLQRVSIDVLAMFGYTYVCEQSFSNLQNIQTNL</sequence>
<dbReference type="AlphaFoldDB" id="A0AAV3Y096"/>
<gene>
    <name evidence="1" type="ORF">PoB_000284000</name>
</gene>
<comment type="caution">
    <text evidence="1">The sequence shown here is derived from an EMBL/GenBank/DDBJ whole genome shotgun (WGS) entry which is preliminary data.</text>
</comment>